<evidence type="ECO:0000313" key="3">
    <source>
        <dbReference type="EMBL" id="PPB80974.1"/>
    </source>
</evidence>
<organism evidence="3 4">
    <name type="scientific">Albidovulum inexpectatum</name>
    <dbReference type="NCBI Taxonomy" id="196587"/>
    <lineage>
        <taxon>Bacteria</taxon>
        <taxon>Pseudomonadati</taxon>
        <taxon>Pseudomonadota</taxon>
        <taxon>Alphaproteobacteria</taxon>
        <taxon>Rhodobacterales</taxon>
        <taxon>Paracoccaceae</taxon>
        <taxon>Albidovulum</taxon>
    </lineage>
</organism>
<dbReference type="OrthoDB" id="8449850at2"/>
<name>A0A2S5JHI7_9RHOB</name>
<keyword evidence="4" id="KW-1185">Reference proteome</keyword>
<feature type="region of interest" description="Disordered" evidence="1">
    <location>
        <begin position="15"/>
        <end position="42"/>
    </location>
</feature>
<keyword evidence="2" id="KW-0812">Transmembrane</keyword>
<dbReference type="Proteomes" id="UP000239736">
    <property type="component" value="Unassembled WGS sequence"/>
</dbReference>
<reference evidence="3 4" key="1">
    <citation type="submission" date="2018-01" db="EMBL/GenBank/DDBJ databases">
        <title>Genomic Encyclopedia of Archaeal and Bacterial Type Strains, Phase II (KMG-II): from individual species to whole genera.</title>
        <authorList>
            <person name="Goeker M."/>
        </authorList>
    </citation>
    <scope>NUCLEOTIDE SEQUENCE [LARGE SCALE GENOMIC DNA]</scope>
    <source>
        <strain evidence="3 4">DSM 12048</strain>
    </source>
</reference>
<keyword evidence="2" id="KW-0472">Membrane</keyword>
<protein>
    <submittedName>
        <fullName evidence="3">Uncharacterized protein</fullName>
    </submittedName>
</protein>
<proteinExistence type="predicted"/>
<gene>
    <name evidence="3" type="ORF">LV82_01707</name>
</gene>
<evidence type="ECO:0000256" key="1">
    <source>
        <dbReference type="SAM" id="MobiDB-lite"/>
    </source>
</evidence>
<dbReference type="RefSeq" id="WP_104070848.1">
    <property type="nucleotide sequence ID" value="NZ_PRDS01000004.1"/>
</dbReference>
<sequence>MTLKSEIEALQAEIRARASRARPPGVKAAPDHNTAPPDEAPHDAETIDGFLKLVGETLDEFGEEIDRYPRLAAMAALGVGLALGLLVGRATR</sequence>
<feature type="transmembrane region" description="Helical" evidence="2">
    <location>
        <begin position="68"/>
        <end position="88"/>
    </location>
</feature>
<keyword evidence="2" id="KW-1133">Transmembrane helix</keyword>
<evidence type="ECO:0000256" key="2">
    <source>
        <dbReference type="SAM" id="Phobius"/>
    </source>
</evidence>
<dbReference type="AlphaFoldDB" id="A0A2S5JHI7"/>
<evidence type="ECO:0000313" key="4">
    <source>
        <dbReference type="Proteomes" id="UP000239736"/>
    </source>
</evidence>
<accession>A0A2S5JHI7</accession>
<dbReference type="EMBL" id="PRDS01000004">
    <property type="protein sequence ID" value="PPB80974.1"/>
    <property type="molecule type" value="Genomic_DNA"/>
</dbReference>
<comment type="caution">
    <text evidence="3">The sequence shown here is derived from an EMBL/GenBank/DDBJ whole genome shotgun (WGS) entry which is preliminary data.</text>
</comment>